<evidence type="ECO:0000259" key="3">
    <source>
        <dbReference type="PROSITE" id="PS50144"/>
    </source>
</evidence>
<dbReference type="PROSITE" id="PS50144">
    <property type="entry name" value="MATH"/>
    <property type="match status" value="1"/>
</dbReference>
<dbReference type="SUPFAM" id="SSF54695">
    <property type="entry name" value="POZ domain"/>
    <property type="match status" value="1"/>
</dbReference>
<dbReference type="Gramene" id="LPERR08G01940.1">
    <property type="protein sequence ID" value="LPERR08G01940.1"/>
    <property type="gene ID" value="LPERR08G01940"/>
</dbReference>
<dbReference type="InterPro" id="IPR056423">
    <property type="entry name" value="BACK_BPM_SPOP"/>
</dbReference>
<dbReference type="STRING" id="77586.A0A0D9X410"/>
<dbReference type="Gene3D" id="2.60.210.10">
    <property type="entry name" value="Apoptosis, Tumor Necrosis Factor Receptor Associated Protein 2, Chain A"/>
    <property type="match status" value="1"/>
</dbReference>
<dbReference type="InterPro" id="IPR000210">
    <property type="entry name" value="BTB/POZ_dom"/>
</dbReference>
<dbReference type="InterPro" id="IPR045005">
    <property type="entry name" value="BPM1-6"/>
</dbReference>
<keyword evidence="5" id="KW-1185">Reference proteome</keyword>
<evidence type="ECO:0000313" key="5">
    <source>
        <dbReference type="Proteomes" id="UP000032180"/>
    </source>
</evidence>
<sequence>MAAPSSSSAMPPETTTSGTYVMEINGFSGLRKQHCGGDSYVISPETFTVAGLDWAVQYHPDGDADEETGHVAVFVVLVTKDATAWAHVDFRLLDHAAGEMVSFFREKDPILFDSGSEDLSTWGTGELAARIFLENSPYLAGDCLKIECSLTVCLNRLNFAADDEDEDDGHPPPLQFPVADDDETVDVTFEISGEKSTAHSSILAARAPGLLTVTTVSGDETTTAAAFRALLQFVYTDTLPAAIGDGGETAAMLRDILLAADRHGLARLAAICERAMCRTIDAAAAADTLAMADRHGFAVLRRRCAEFMASPDNYFLVEKSAGYGRLDPSLRREISNMYYDIYCSRYGAPDV</sequence>
<evidence type="ECO:0000256" key="1">
    <source>
        <dbReference type="ARBA" id="ARBA00004906"/>
    </source>
</evidence>
<dbReference type="SUPFAM" id="SSF49599">
    <property type="entry name" value="TRAF domain-like"/>
    <property type="match status" value="1"/>
</dbReference>
<reference evidence="5" key="2">
    <citation type="submission" date="2013-12" db="EMBL/GenBank/DDBJ databases">
        <authorList>
            <person name="Yu Y."/>
            <person name="Lee S."/>
            <person name="de Baynast K."/>
            <person name="Wissotski M."/>
            <person name="Liu L."/>
            <person name="Talag J."/>
            <person name="Goicoechea J."/>
            <person name="Angelova A."/>
            <person name="Jetty R."/>
            <person name="Kudrna D."/>
            <person name="Golser W."/>
            <person name="Rivera L."/>
            <person name="Zhang J."/>
            <person name="Wing R."/>
        </authorList>
    </citation>
    <scope>NUCLEOTIDE SEQUENCE</scope>
</reference>
<feature type="domain" description="MATH" evidence="3">
    <location>
        <begin position="17"/>
        <end position="150"/>
    </location>
</feature>
<protein>
    <recommendedName>
        <fullName evidence="3">MATH domain-containing protein</fullName>
    </recommendedName>
</protein>
<organism evidence="4 5">
    <name type="scientific">Leersia perrieri</name>
    <dbReference type="NCBI Taxonomy" id="77586"/>
    <lineage>
        <taxon>Eukaryota</taxon>
        <taxon>Viridiplantae</taxon>
        <taxon>Streptophyta</taxon>
        <taxon>Embryophyta</taxon>
        <taxon>Tracheophyta</taxon>
        <taxon>Spermatophyta</taxon>
        <taxon>Magnoliopsida</taxon>
        <taxon>Liliopsida</taxon>
        <taxon>Poales</taxon>
        <taxon>Poaceae</taxon>
        <taxon>BOP clade</taxon>
        <taxon>Oryzoideae</taxon>
        <taxon>Oryzeae</taxon>
        <taxon>Oryzinae</taxon>
        <taxon>Leersia</taxon>
    </lineage>
</organism>
<dbReference type="HOGENOM" id="CLU_004253_2_0_1"/>
<dbReference type="CDD" id="cd00121">
    <property type="entry name" value="MATH"/>
    <property type="match status" value="1"/>
</dbReference>
<evidence type="ECO:0000313" key="4">
    <source>
        <dbReference type="EnsemblPlants" id="LPERR08G01940.1"/>
    </source>
</evidence>
<dbReference type="eggNOG" id="KOG1987">
    <property type="taxonomic scope" value="Eukaryota"/>
</dbReference>
<reference evidence="4 5" key="1">
    <citation type="submission" date="2012-08" db="EMBL/GenBank/DDBJ databases">
        <title>Oryza genome evolution.</title>
        <authorList>
            <person name="Wing R.A."/>
        </authorList>
    </citation>
    <scope>NUCLEOTIDE SEQUENCE</scope>
</reference>
<dbReference type="Gene3D" id="3.30.710.10">
    <property type="entry name" value="Potassium Channel Kv1.1, Chain A"/>
    <property type="match status" value="1"/>
</dbReference>
<dbReference type="InterPro" id="IPR008974">
    <property type="entry name" value="TRAF-like"/>
</dbReference>
<accession>A0A0D9X410</accession>
<name>A0A0D9X410_9ORYZ</name>
<comment type="similarity">
    <text evidence="2">Belongs to the Tdpoz family.</text>
</comment>
<dbReference type="Pfam" id="PF00651">
    <property type="entry name" value="BTB"/>
    <property type="match status" value="1"/>
</dbReference>
<dbReference type="EnsemblPlants" id="LPERR08G01940.1">
    <property type="protein sequence ID" value="LPERR08G01940.1"/>
    <property type="gene ID" value="LPERR08G01940"/>
</dbReference>
<dbReference type="Pfam" id="PF24570">
    <property type="entry name" value="BACK_BPM_SPOP"/>
    <property type="match status" value="1"/>
</dbReference>
<proteinExistence type="inferred from homology"/>
<dbReference type="Pfam" id="PF22486">
    <property type="entry name" value="MATH_2"/>
    <property type="match status" value="1"/>
</dbReference>
<reference evidence="4" key="3">
    <citation type="submission" date="2015-04" db="UniProtKB">
        <authorList>
            <consortium name="EnsemblPlants"/>
        </authorList>
    </citation>
    <scope>IDENTIFICATION</scope>
</reference>
<dbReference type="AlphaFoldDB" id="A0A0D9X410"/>
<comment type="pathway">
    <text evidence="1">Protein modification; protein ubiquitination.</text>
</comment>
<dbReference type="GO" id="GO:0016567">
    <property type="term" value="P:protein ubiquitination"/>
    <property type="evidence" value="ECO:0007669"/>
    <property type="project" value="InterPro"/>
</dbReference>
<dbReference type="Gene3D" id="6.10.250.3030">
    <property type="match status" value="1"/>
</dbReference>
<dbReference type="PANTHER" id="PTHR26379:SF496">
    <property type="entry name" value="BTB DOMAIN-CONTAINING PROTEIN"/>
    <property type="match status" value="1"/>
</dbReference>
<dbReference type="PANTHER" id="PTHR26379">
    <property type="entry name" value="BTB/POZ AND MATH DOMAIN-CONTAINING PROTEIN 1"/>
    <property type="match status" value="1"/>
</dbReference>
<dbReference type="InterPro" id="IPR002083">
    <property type="entry name" value="MATH/TRAF_dom"/>
</dbReference>
<evidence type="ECO:0000256" key="2">
    <source>
        <dbReference type="ARBA" id="ARBA00010846"/>
    </source>
</evidence>
<dbReference type="Proteomes" id="UP000032180">
    <property type="component" value="Chromosome 8"/>
</dbReference>
<dbReference type="InterPro" id="IPR011333">
    <property type="entry name" value="SKP1/BTB/POZ_sf"/>
</dbReference>
<dbReference type="SMART" id="SM00225">
    <property type="entry name" value="BTB"/>
    <property type="match status" value="1"/>
</dbReference>